<evidence type="ECO:0000313" key="2">
    <source>
        <dbReference type="EMBL" id="EIW51176.1"/>
    </source>
</evidence>
<reference evidence="3" key="1">
    <citation type="journal article" date="2012" name="Science">
        <title>The Paleozoic origin of enzymatic lignin decomposition reconstructed from 31 fungal genomes.</title>
        <authorList>
            <person name="Floudas D."/>
            <person name="Binder M."/>
            <person name="Riley R."/>
            <person name="Barry K."/>
            <person name="Blanchette R.A."/>
            <person name="Henrissat B."/>
            <person name="Martinez A.T."/>
            <person name="Otillar R."/>
            <person name="Spatafora J.W."/>
            <person name="Yadav J.S."/>
            <person name="Aerts A."/>
            <person name="Benoit I."/>
            <person name="Boyd A."/>
            <person name="Carlson A."/>
            <person name="Copeland A."/>
            <person name="Coutinho P.M."/>
            <person name="de Vries R.P."/>
            <person name="Ferreira P."/>
            <person name="Findley K."/>
            <person name="Foster B."/>
            <person name="Gaskell J."/>
            <person name="Glotzer D."/>
            <person name="Gorecki P."/>
            <person name="Heitman J."/>
            <person name="Hesse C."/>
            <person name="Hori C."/>
            <person name="Igarashi K."/>
            <person name="Jurgens J.A."/>
            <person name="Kallen N."/>
            <person name="Kersten P."/>
            <person name="Kohler A."/>
            <person name="Kuees U."/>
            <person name="Kumar T.K.A."/>
            <person name="Kuo A."/>
            <person name="LaButti K."/>
            <person name="Larrondo L.F."/>
            <person name="Lindquist E."/>
            <person name="Ling A."/>
            <person name="Lombard V."/>
            <person name="Lucas S."/>
            <person name="Lundell T."/>
            <person name="Martin R."/>
            <person name="McLaughlin D.J."/>
            <person name="Morgenstern I."/>
            <person name="Morin E."/>
            <person name="Murat C."/>
            <person name="Nagy L.G."/>
            <person name="Nolan M."/>
            <person name="Ohm R.A."/>
            <person name="Patyshakuliyeva A."/>
            <person name="Rokas A."/>
            <person name="Ruiz-Duenas F.J."/>
            <person name="Sabat G."/>
            <person name="Salamov A."/>
            <person name="Samejima M."/>
            <person name="Schmutz J."/>
            <person name="Slot J.C."/>
            <person name="St John F."/>
            <person name="Stenlid J."/>
            <person name="Sun H."/>
            <person name="Sun S."/>
            <person name="Syed K."/>
            <person name="Tsang A."/>
            <person name="Wiebenga A."/>
            <person name="Young D."/>
            <person name="Pisabarro A."/>
            <person name="Eastwood D.C."/>
            <person name="Martin F."/>
            <person name="Cullen D."/>
            <person name="Grigoriev I.V."/>
            <person name="Hibbett D.S."/>
        </authorList>
    </citation>
    <scope>NUCLEOTIDE SEQUENCE [LARGE SCALE GENOMIC DNA]</scope>
    <source>
        <strain evidence="3">FP-101664</strain>
    </source>
</reference>
<feature type="region of interest" description="Disordered" evidence="1">
    <location>
        <begin position="167"/>
        <end position="187"/>
    </location>
</feature>
<evidence type="ECO:0000256" key="1">
    <source>
        <dbReference type="SAM" id="MobiDB-lite"/>
    </source>
</evidence>
<dbReference type="Proteomes" id="UP000054317">
    <property type="component" value="Unassembled WGS sequence"/>
</dbReference>
<dbReference type="GeneID" id="19417546"/>
<dbReference type="EMBL" id="JH711987">
    <property type="protein sequence ID" value="EIW51176.1"/>
    <property type="molecule type" value="Genomic_DNA"/>
</dbReference>
<accession>R7S633</accession>
<dbReference type="AlphaFoldDB" id="R7S633"/>
<sequence length="298" mass="32062">MSTHTTAPPPMYDAEGDGADIYLRIDSTSASTMPDKHDNSEPIPFVVMLIYGPTNALTLLFPTDECTKVTQAQIEVWLHFAHGPFWTQCGASDEQLESLVAIILMYRAFALGHPGVDRDDFYLFAAHLVLAAHELHPLERADDKLAKLVGWLNVNLPASVFDTNAHNISGTRTSPGSAPGPSNADTMSQSTLDLTLEDNHYGDSSLGGLFDSTPIDYAALVDQMDVDWSHCGPGSSHIVKQPAPYVQDKASRSLSTAALLDVFHRFSSAGGFTLTENAIASPAPRASTPPSKPFSLPP</sequence>
<gene>
    <name evidence="2" type="ORF">TRAVEDRAFT_54816</name>
</gene>
<proteinExistence type="predicted"/>
<evidence type="ECO:0000313" key="3">
    <source>
        <dbReference type="Proteomes" id="UP000054317"/>
    </source>
</evidence>
<protein>
    <submittedName>
        <fullName evidence="2">Uncharacterized protein</fullName>
    </submittedName>
</protein>
<name>R7S633_TRAVS</name>
<dbReference type="KEGG" id="tvs:TRAVEDRAFT_54816"/>
<keyword evidence="3" id="KW-1185">Reference proteome</keyword>
<dbReference type="RefSeq" id="XP_008045939.1">
    <property type="nucleotide sequence ID" value="XM_008047748.1"/>
</dbReference>
<feature type="compositionally biased region" description="Polar residues" evidence="1">
    <location>
        <begin position="167"/>
        <end position="176"/>
    </location>
</feature>
<organism evidence="2 3">
    <name type="scientific">Trametes versicolor (strain FP-101664)</name>
    <name type="common">White-rot fungus</name>
    <name type="synonym">Coriolus versicolor</name>
    <dbReference type="NCBI Taxonomy" id="717944"/>
    <lineage>
        <taxon>Eukaryota</taxon>
        <taxon>Fungi</taxon>
        <taxon>Dikarya</taxon>
        <taxon>Basidiomycota</taxon>
        <taxon>Agaricomycotina</taxon>
        <taxon>Agaricomycetes</taxon>
        <taxon>Polyporales</taxon>
        <taxon>Polyporaceae</taxon>
        <taxon>Trametes</taxon>
    </lineage>
</organism>